<sequence>MNHTKRMVLVPENTLERLQQRQQILTPPVTQTLRNLISEMTDILSSKELDDEQKARLYNQVLQRYLTYYDQRKGQPLHVKISTPKAVETPKPEENEQPSEEPVPEKFTSSAVEAEVMKSVPKIYKARARQLLDKIKEHQDVLHWNDKGELLYETKPIPGSHLVDLVKDTLRHRK</sequence>
<keyword evidence="3" id="KW-1185">Reference proteome</keyword>
<dbReference type="EMBL" id="CALNXK010000093">
    <property type="protein sequence ID" value="CAH3152229.1"/>
    <property type="molecule type" value="Genomic_DNA"/>
</dbReference>
<evidence type="ECO:0000313" key="2">
    <source>
        <dbReference type="EMBL" id="CAH3152229.1"/>
    </source>
</evidence>
<accession>A0ABN8PWC4</accession>
<protein>
    <submittedName>
        <fullName evidence="2">Uncharacterized protein</fullName>
    </submittedName>
</protein>
<reference evidence="2 3" key="1">
    <citation type="submission" date="2022-05" db="EMBL/GenBank/DDBJ databases">
        <authorList>
            <consortium name="Genoscope - CEA"/>
            <person name="William W."/>
        </authorList>
    </citation>
    <scope>NUCLEOTIDE SEQUENCE [LARGE SCALE GENOMIC DNA]</scope>
</reference>
<name>A0ABN8PWC4_9CNID</name>
<dbReference type="Proteomes" id="UP001159405">
    <property type="component" value="Unassembled WGS sequence"/>
</dbReference>
<comment type="caution">
    <text evidence="2">The sequence shown here is derived from an EMBL/GenBank/DDBJ whole genome shotgun (WGS) entry which is preliminary data.</text>
</comment>
<organism evidence="2 3">
    <name type="scientific">Porites lobata</name>
    <dbReference type="NCBI Taxonomy" id="104759"/>
    <lineage>
        <taxon>Eukaryota</taxon>
        <taxon>Metazoa</taxon>
        <taxon>Cnidaria</taxon>
        <taxon>Anthozoa</taxon>
        <taxon>Hexacorallia</taxon>
        <taxon>Scleractinia</taxon>
        <taxon>Fungiina</taxon>
        <taxon>Poritidae</taxon>
        <taxon>Porites</taxon>
    </lineage>
</organism>
<proteinExistence type="predicted"/>
<evidence type="ECO:0000256" key="1">
    <source>
        <dbReference type="SAM" id="MobiDB-lite"/>
    </source>
</evidence>
<gene>
    <name evidence="2" type="ORF">PLOB_00048942</name>
</gene>
<evidence type="ECO:0000313" key="3">
    <source>
        <dbReference type="Proteomes" id="UP001159405"/>
    </source>
</evidence>
<feature type="region of interest" description="Disordered" evidence="1">
    <location>
        <begin position="82"/>
        <end position="110"/>
    </location>
</feature>